<proteinExistence type="inferred from homology"/>
<evidence type="ECO:0000256" key="2">
    <source>
        <dbReference type="ARBA" id="ARBA00022730"/>
    </source>
</evidence>
<dbReference type="NCBIfam" id="NF006345">
    <property type="entry name" value="PRK08572.1"/>
    <property type="match status" value="1"/>
</dbReference>
<name>A0A8G2L704_PICTO</name>
<evidence type="ECO:0000256" key="1">
    <source>
        <dbReference type="ARBA" id="ARBA00010254"/>
    </source>
</evidence>
<gene>
    <name evidence="6" type="primary">rps17</name>
    <name evidence="7" type="ORF">SAMN02745355_0341</name>
</gene>
<dbReference type="CDD" id="cd00364">
    <property type="entry name" value="Ribosomal_uS17"/>
    <property type="match status" value="1"/>
</dbReference>
<comment type="subunit">
    <text evidence="6">Part of the 30S ribosomal subunit.</text>
</comment>
<sequence length="106" mass="12084">MENIGIDVKKPERTCNDPKCPFHGNLRIHGQIIVGTVVSTKMNGSIVLKRESRRLIKKYERYETKISKFHAHLPGCIDVRPGDRVKIAECRKLAKTISFVVVEKVN</sequence>
<dbReference type="NCBIfam" id="TIGR03630">
    <property type="entry name" value="uS17_arch"/>
    <property type="match status" value="1"/>
</dbReference>
<organism evidence="7 8">
    <name type="scientific">Picrophilus torridus (strain ATCC 700027 / DSM 9790 / JCM 10055 / NBRC 100828 / KAW 2/3)</name>
    <dbReference type="NCBI Taxonomy" id="1122961"/>
    <lineage>
        <taxon>Archaea</taxon>
        <taxon>Methanobacteriati</taxon>
        <taxon>Thermoplasmatota</taxon>
        <taxon>Thermoplasmata</taxon>
        <taxon>Thermoplasmatales</taxon>
        <taxon>Picrophilaceae</taxon>
        <taxon>Picrophilus</taxon>
    </lineage>
</organism>
<evidence type="ECO:0000313" key="8">
    <source>
        <dbReference type="Proteomes" id="UP000192315"/>
    </source>
</evidence>
<evidence type="ECO:0000256" key="6">
    <source>
        <dbReference type="HAMAP-Rule" id="MF_01345"/>
    </source>
</evidence>
<dbReference type="PANTHER" id="PTHR10744">
    <property type="entry name" value="40S RIBOSOMAL PROTEIN S11 FAMILY MEMBER"/>
    <property type="match status" value="1"/>
</dbReference>
<dbReference type="Gene3D" id="2.40.50.1000">
    <property type="match status" value="1"/>
</dbReference>
<comment type="function">
    <text evidence="6">One of the primary rRNA binding proteins, it binds specifically to the 5'-end of 16S ribosomal RNA.</text>
</comment>
<evidence type="ECO:0000313" key="7">
    <source>
        <dbReference type="EMBL" id="SMD30460.1"/>
    </source>
</evidence>
<dbReference type="GO" id="GO:0022627">
    <property type="term" value="C:cytosolic small ribosomal subunit"/>
    <property type="evidence" value="ECO:0007669"/>
    <property type="project" value="UniProtKB-UniRule"/>
</dbReference>
<dbReference type="SUPFAM" id="SSF50249">
    <property type="entry name" value="Nucleic acid-binding proteins"/>
    <property type="match status" value="1"/>
</dbReference>
<keyword evidence="8" id="KW-1185">Reference proteome</keyword>
<dbReference type="PRINTS" id="PR00973">
    <property type="entry name" value="RIBOSOMALS17"/>
</dbReference>
<accession>A0A8G2L704</accession>
<reference evidence="7 8" key="1">
    <citation type="submission" date="2017-04" db="EMBL/GenBank/DDBJ databases">
        <authorList>
            <person name="Varghese N."/>
            <person name="Submissions S."/>
        </authorList>
    </citation>
    <scope>NUCLEOTIDE SEQUENCE [LARGE SCALE GENOMIC DNA]</scope>
    <source>
        <strain evidence="7 8">DSM 9789</strain>
    </source>
</reference>
<comment type="similarity">
    <text evidence="1 6">Belongs to the universal ribosomal protein uS17 family.</text>
</comment>
<dbReference type="HAMAP" id="MF_01345_A">
    <property type="entry name" value="Ribosomal_uS17_A"/>
    <property type="match status" value="1"/>
</dbReference>
<comment type="caution">
    <text evidence="7">The sequence shown here is derived from an EMBL/GenBank/DDBJ whole genome shotgun (WGS) entry which is preliminary data.</text>
</comment>
<keyword evidence="4 6" id="KW-0689">Ribosomal protein</keyword>
<dbReference type="RefSeq" id="WP_011177450.1">
    <property type="nucleotide sequence ID" value="NC_005877.1"/>
</dbReference>
<dbReference type="InterPro" id="IPR012340">
    <property type="entry name" value="NA-bd_OB-fold"/>
</dbReference>
<dbReference type="InterPro" id="IPR019978">
    <property type="entry name" value="Ribosomal_uS17_archaeal"/>
</dbReference>
<dbReference type="OrthoDB" id="10698at2157"/>
<dbReference type="GeneID" id="2844421"/>
<protein>
    <recommendedName>
        <fullName evidence="6">Small ribosomal subunit protein uS17</fullName>
    </recommendedName>
</protein>
<evidence type="ECO:0000256" key="3">
    <source>
        <dbReference type="ARBA" id="ARBA00022884"/>
    </source>
</evidence>
<evidence type="ECO:0000256" key="4">
    <source>
        <dbReference type="ARBA" id="ARBA00022980"/>
    </source>
</evidence>
<dbReference type="GO" id="GO:0006412">
    <property type="term" value="P:translation"/>
    <property type="evidence" value="ECO:0007669"/>
    <property type="project" value="UniProtKB-UniRule"/>
</dbReference>
<evidence type="ECO:0000256" key="5">
    <source>
        <dbReference type="ARBA" id="ARBA00023274"/>
    </source>
</evidence>
<dbReference type="EMBL" id="FWYE01000001">
    <property type="protein sequence ID" value="SMD30460.1"/>
    <property type="molecule type" value="Genomic_DNA"/>
</dbReference>
<keyword evidence="5 6" id="KW-0687">Ribonucleoprotein</keyword>
<keyword evidence="3 6" id="KW-0694">RNA-binding</keyword>
<dbReference type="Proteomes" id="UP000192315">
    <property type="component" value="Unassembled WGS sequence"/>
</dbReference>
<dbReference type="SMR" id="A0A8G2L704"/>
<dbReference type="GO" id="GO:0019843">
    <property type="term" value="F:rRNA binding"/>
    <property type="evidence" value="ECO:0007669"/>
    <property type="project" value="UniProtKB-UniRule"/>
</dbReference>
<dbReference type="InterPro" id="IPR000266">
    <property type="entry name" value="Ribosomal_uS17"/>
</dbReference>
<dbReference type="InterPro" id="IPR028333">
    <property type="entry name" value="Ribosomal_uS17_arc/euk"/>
</dbReference>
<dbReference type="GO" id="GO:0003735">
    <property type="term" value="F:structural constituent of ribosome"/>
    <property type="evidence" value="ECO:0007669"/>
    <property type="project" value="UniProtKB-UniRule"/>
</dbReference>
<keyword evidence="2 6" id="KW-0699">rRNA-binding</keyword>
<dbReference type="AlphaFoldDB" id="A0A8G2L704"/>
<dbReference type="Pfam" id="PF00366">
    <property type="entry name" value="Ribosomal_S17"/>
    <property type="match status" value="1"/>
</dbReference>
<dbReference type="PANTHER" id="PTHR10744:SF9">
    <property type="entry name" value="40S RIBOSOMAL PROTEIN S11-RELATED"/>
    <property type="match status" value="1"/>
</dbReference>